<protein>
    <recommendedName>
        <fullName evidence="5">DNA2/NAM7 helicase helicase domain-containing protein</fullName>
    </recommendedName>
</protein>
<evidence type="ECO:0000313" key="3">
    <source>
        <dbReference type="EMBL" id="KAJ3689683.1"/>
    </source>
</evidence>
<comment type="caution">
    <text evidence="3">The sequence shown here is derived from an EMBL/GenBank/DDBJ whole genome shotgun (WGS) entry which is preliminary data.</text>
</comment>
<sequence>MDEIVLSWKIEDICDQNLYKHKVKKIPSEFLSVNEYLESYTLPLIEETRAELFSCLEAISKAPYVKIQRIALCNNTKFGLFCNMNILADGFVGGTEVYEPKNGDAFILSSLKPDSTEDLLEYGVTYCLAIVKKVLEFELDEVMVKQFTMSVSLTDSSAIKRCTCALYLTSIVTNSRIWKALQYSGADQNFTLLKKFLSRNQMEYSISDKGQEHDNPEITKLLEQLQSIDINQSQLEAAKSTLSAVRCNNSSSVKLVWGPPGSGKTKTIGLILWFLKQLQIRTITCAPTNFAVGGVCSRLLNLLKSFNWHNGNSDGYPLCLADVVLFGSRGRMDIVGDLRGVFLDSRICLLENCFSSLNGWSCAVNSMIGLLEDCVLLYDVFVESSTEYNKVTLGFGDFLRKQFMELKENLNGFFTTLFIHLP</sequence>
<dbReference type="Pfam" id="PF13086">
    <property type="entry name" value="AAA_11"/>
    <property type="match status" value="1"/>
</dbReference>
<dbReference type="PANTHER" id="PTHR10887:SF515">
    <property type="entry name" value="P-LOOP CONTAINING NUCLEOSIDE TRIPHOSPHATE HYDROLASES SUPERFAMILY PROTEIN"/>
    <property type="match status" value="1"/>
</dbReference>
<feature type="domain" description="DNA2/NAM7 helicase helicase" evidence="1">
    <location>
        <begin position="230"/>
        <end position="307"/>
    </location>
</feature>
<dbReference type="Gene3D" id="3.40.50.300">
    <property type="entry name" value="P-loop containing nucleotide triphosphate hydrolases"/>
    <property type="match status" value="1"/>
</dbReference>
<dbReference type="PANTHER" id="PTHR10887">
    <property type="entry name" value="DNA2/NAM7 HELICASE FAMILY"/>
    <property type="match status" value="1"/>
</dbReference>
<dbReference type="Proteomes" id="UP001210211">
    <property type="component" value="Unassembled WGS sequence"/>
</dbReference>
<dbReference type="InterPro" id="IPR041677">
    <property type="entry name" value="DNA2/NAM7_AAA_11"/>
</dbReference>
<gene>
    <name evidence="3" type="ORF">LUZ61_018847</name>
</gene>
<evidence type="ECO:0000259" key="1">
    <source>
        <dbReference type="Pfam" id="PF13086"/>
    </source>
</evidence>
<keyword evidence="4" id="KW-1185">Reference proteome</keyword>
<name>A0AAD5ZA49_9POAL</name>
<reference evidence="3 4" key="1">
    <citation type="journal article" date="2022" name="Cell">
        <title>Repeat-based holocentromeres influence genome architecture and karyotype evolution.</title>
        <authorList>
            <person name="Hofstatter P.G."/>
            <person name="Thangavel G."/>
            <person name="Lux T."/>
            <person name="Neumann P."/>
            <person name="Vondrak T."/>
            <person name="Novak P."/>
            <person name="Zhang M."/>
            <person name="Costa L."/>
            <person name="Castellani M."/>
            <person name="Scott A."/>
            <person name="Toegelov H."/>
            <person name="Fuchs J."/>
            <person name="Mata-Sucre Y."/>
            <person name="Dias Y."/>
            <person name="Vanzela A.L.L."/>
            <person name="Huettel B."/>
            <person name="Almeida C.C.S."/>
            <person name="Simkova H."/>
            <person name="Souza G."/>
            <person name="Pedrosa-Harand A."/>
            <person name="Macas J."/>
            <person name="Mayer K.F.X."/>
            <person name="Houben A."/>
            <person name="Marques A."/>
        </authorList>
    </citation>
    <scope>NUCLEOTIDE SEQUENCE [LARGE SCALE GENOMIC DNA]</scope>
    <source>
        <strain evidence="3">RhyTen1mFocal</strain>
    </source>
</reference>
<dbReference type="Pfam" id="PF20073">
    <property type="entry name" value="DUF6469"/>
    <property type="match status" value="1"/>
</dbReference>
<dbReference type="EMBL" id="JAMRDG010000002">
    <property type="protein sequence ID" value="KAJ3689683.1"/>
    <property type="molecule type" value="Genomic_DNA"/>
</dbReference>
<dbReference type="GO" id="GO:0004386">
    <property type="term" value="F:helicase activity"/>
    <property type="evidence" value="ECO:0007669"/>
    <property type="project" value="InterPro"/>
</dbReference>
<evidence type="ECO:0000259" key="2">
    <source>
        <dbReference type="Pfam" id="PF20073"/>
    </source>
</evidence>
<accession>A0AAD5ZA49</accession>
<dbReference type="InterPro" id="IPR027417">
    <property type="entry name" value="P-loop_NTPase"/>
</dbReference>
<dbReference type="InterPro" id="IPR045529">
    <property type="entry name" value="DUF6469"/>
</dbReference>
<dbReference type="InterPro" id="IPR045055">
    <property type="entry name" value="DNA2/NAM7-like"/>
</dbReference>
<proteinExistence type="predicted"/>
<feature type="domain" description="DUF6469" evidence="2">
    <location>
        <begin position="94"/>
        <end position="184"/>
    </location>
</feature>
<evidence type="ECO:0008006" key="5">
    <source>
        <dbReference type="Google" id="ProtNLM"/>
    </source>
</evidence>
<dbReference type="SUPFAM" id="SSF52540">
    <property type="entry name" value="P-loop containing nucleoside triphosphate hydrolases"/>
    <property type="match status" value="1"/>
</dbReference>
<evidence type="ECO:0000313" key="4">
    <source>
        <dbReference type="Proteomes" id="UP001210211"/>
    </source>
</evidence>
<dbReference type="AlphaFoldDB" id="A0AAD5ZA49"/>
<organism evidence="3 4">
    <name type="scientific">Rhynchospora tenuis</name>
    <dbReference type="NCBI Taxonomy" id="198213"/>
    <lineage>
        <taxon>Eukaryota</taxon>
        <taxon>Viridiplantae</taxon>
        <taxon>Streptophyta</taxon>
        <taxon>Embryophyta</taxon>
        <taxon>Tracheophyta</taxon>
        <taxon>Spermatophyta</taxon>
        <taxon>Magnoliopsida</taxon>
        <taxon>Liliopsida</taxon>
        <taxon>Poales</taxon>
        <taxon>Cyperaceae</taxon>
        <taxon>Cyperoideae</taxon>
        <taxon>Rhynchosporeae</taxon>
        <taxon>Rhynchospora</taxon>
    </lineage>
</organism>